<evidence type="ECO:0000313" key="3">
    <source>
        <dbReference type="EMBL" id="TDO44395.1"/>
    </source>
</evidence>
<keyword evidence="2" id="KW-0812">Transmembrane</keyword>
<feature type="transmembrane region" description="Helical" evidence="2">
    <location>
        <begin position="456"/>
        <end position="474"/>
    </location>
</feature>
<protein>
    <submittedName>
        <fullName evidence="3">Cu/Ag efflux pump CusA</fullName>
    </submittedName>
</protein>
<dbReference type="PRINTS" id="PR00702">
    <property type="entry name" value="ACRIFLAVINRP"/>
</dbReference>
<keyword evidence="2" id="KW-0472">Membrane</keyword>
<feature type="transmembrane region" description="Helical" evidence="2">
    <location>
        <begin position="543"/>
        <end position="562"/>
    </location>
</feature>
<dbReference type="OrthoDB" id="3306666at2"/>
<dbReference type="PANTHER" id="PTHR32063:SF4">
    <property type="entry name" value="SLR6043 PROTEIN"/>
    <property type="match status" value="1"/>
</dbReference>
<dbReference type="RefSeq" id="WP_133803467.1">
    <property type="nucleotide sequence ID" value="NZ_SNWQ01000016.1"/>
</dbReference>
<accession>A0A4R6KA71</accession>
<dbReference type="GO" id="GO:0005886">
    <property type="term" value="C:plasma membrane"/>
    <property type="evidence" value="ECO:0007669"/>
    <property type="project" value="TreeGrafter"/>
</dbReference>
<feature type="transmembrane region" description="Helical" evidence="2">
    <location>
        <begin position="486"/>
        <end position="512"/>
    </location>
</feature>
<feature type="transmembrane region" description="Helical" evidence="2">
    <location>
        <begin position="923"/>
        <end position="944"/>
    </location>
</feature>
<dbReference type="Gene3D" id="3.30.70.1320">
    <property type="entry name" value="Multidrug efflux transporter AcrB pore domain like"/>
    <property type="match status" value="1"/>
</dbReference>
<dbReference type="InterPro" id="IPR001036">
    <property type="entry name" value="Acrflvin-R"/>
</dbReference>
<feature type="transmembrane region" description="Helical" evidence="2">
    <location>
        <begin position="377"/>
        <end position="395"/>
    </location>
</feature>
<feature type="transmembrane region" description="Helical" evidence="2">
    <location>
        <begin position="897"/>
        <end position="917"/>
    </location>
</feature>
<gene>
    <name evidence="3" type="ORF">EV643_116207</name>
</gene>
<dbReference type="InterPro" id="IPR027463">
    <property type="entry name" value="AcrB_DN_DC_subdom"/>
</dbReference>
<keyword evidence="4" id="KW-1185">Reference proteome</keyword>
<organism evidence="3 4">
    <name type="scientific">Kribbella caucasensis</name>
    <dbReference type="NCBI Taxonomy" id="2512215"/>
    <lineage>
        <taxon>Bacteria</taxon>
        <taxon>Bacillati</taxon>
        <taxon>Actinomycetota</taxon>
        <taxon>Actinomycetes</taxon>
        <taxon>Propionibacteriales</taxon>
        <taxon>Kribbellaceae</taxon>
        <taxon>Kribbella</taxon>
    </lineage>
</organism>
<dbReference type="Gene3D" id="3.30.70.1430">
    <property type="entry name" value="Multidrug efflux transporter AcrB pore domain"/>
    <property type="match status" value="2"/>
</dbReference>
<dbReference type="GO" id="GO:0042910">
    <property type="term" value="F:xenobiotic transmembrane transporter activity"/>
    <property type="evidence" value="ECO:0007669"/>
    <property type="project" value="TreeGrafter"/>
</dbReference>
<feature type="region of interest" description="Disordered" evidence="1">
    <location>
        <begin position="1043"/>
        <end position="1081"/>
    </location>
</feature>
<feature type="transmembrane region" description="Helical" evidence="2">
    <location>
        <begin position="351"/>
        <end position="370"/>
    </location>
</feature>
<keyword evidence="2" id="KW-1133">Transmembrane helix</keyword>
<evidence type="ECO:0000256" key="1">
    <source>
        <dbReference type="SAM" id="MobiDB-lite"/>
    </source>
</evidence>
<dbReference type="Gene3D" id="3.30.2090.10">
    <property type="entry name" value="Multidrug efflux transporter AcrB TolC docking domain, DN and DC subdomains"/>
    <property type="match status" value="2"/>
</dbReference>
<feature type="transmembrane region" description="Helical" evidence="2">
    <location>
        <begin position="975"/>
        <end position="993"/>
    </location>
</feature>
<evidence type="ECO:0000256" key="2">
    <source>
        <dbReference type="SAM" id="Phobius"/>
    </source>
</evidence>
<dbReference type="Pfam" id="PF00873">
    <property type="entry name" value="ACR_tran"/>
    <property type="match status" value="1"/>
</dbReference>
<sequence>MRWIVSSSLRFRRLVVAVAVGVIVLGIVQIGKSRVDALPEFKPTTVEVQTEALGLSAEEIEQMVTVPLEQDLLAGVPFLDKIESVSMPGLSSVVMTFEPGTDLLDARQVVQERLSQATAVAGLPQVSKLPQMIQPLSSTSRLSMIKISSDSLTPIDQSVLARWVITPRLMAVPGVANVTVWGFRDRQLQVLVDPQQLQQNRTTLADVIETAGNALEVSPLTFLEASTPGTGGFIDTVNQRLDIFHQQTITTAEELAQVPLESSAGRPTSKTLGEVAQVVENHQPLIGDAICPGGTECQLLVVEKFPGADTVQVTKDVEAALDAMKPGLSGLQIDSSLYRPATFIESSFNDLQWALAIGGALLLVLIILLFWDWRRALVALVAIPVPLAVAAVVLYLRDAPINFMVVAGLVLGLTAIVHDAMTDAHGLGARLRERREKDSESTALAVVSESAAMRSGVLYAVLIVVAATVPFFFLNGEGGAFLPPMVLSYLLAVSASMLIAVTLTPVLALMLLSGGKARQSRLTRRLGSGYDRKAPGLVTRTRTALIAAGVLALIGLIALPFLNASLRPSLKERDVLVHVEAPPGTSLPKMTEITKQAVQQLGSVPGVVNVGGQVGRAIASDQVVNVNSGEIWVKVGPDADYDATLSSIRNTVRGLSGVTTDVLTYSDERVTDVLGQSVDDLVVRVYGENPEQLNSKANEIRDLMTGIHGVATVNVDRALEEPAAQVQVDLAKAQAAGVKPGDVRRAATALMGGLTVGNLFDQQKVFDVVVWGKPEIRQDVADMEKLLIDTPFGGHVRLGDVAKVEIVPNPTVIRHEAVAPYLDVIADVAGRDVSDVAGDVSTRLAQVQFPLEYHAEMLGGYEEQQADRSQLIALAIAAAIAVFLLLQAAFGSWRLALIAYLALPLALVGGVAAVILTGRTLSLGSVAGLVGVLGIAARTVILLIRRYQRLQRDDGMRFGPDLVVAGTRQAMAPGLMSMLAAMILLAPIVVIGGEPGFEILHAMAVVLVGGLLTTAAVTLYVVPVVYLRFGSIAEQDMWADEPVPPVPEEIPVPEEAPVPEVSPVSASKEAGAGAGRGPDDA</sequence>
<dbReference type="Gene3D" id="1.20.1640.10">
    <property type="entry name" value="Multidrug efflux transporter AcrB transmembrane domain"/>
    <property type="match status" value="2"/>
</dbReference>
<dbReference type="SUPFAM" id="SSF82866">
    <property type="entry name" value="Multidrug efflux transporter AcrB transmembrane domain"/>
    <property type="match status" value="2"/>
</dbReference>
<feature type="transmembrane region" description="Helical" evidence="2">
    <location>
        <begin position="871"/>
        <end position="890"/>
    </location>
</feature>
<dbReference type="SUPFAM" id="SSF82714">
    <property type="entry name" value="Multidrug efflux transporter AcrB TolC docking domain, DN and DC subdomains"/>
    <property type="match status" value="1"/>
</dbReference>
<dbReference type="Proteomes" id="UP000295388">
    <property type="component" value="Unassembled WGS sequence"/>
</dbReference>
<feature type="compositionally biased region" description="Pro residues" evidence="1">
    <location>
        <begin position="1043"/>
        <end position="1056"/>
    </location>
</feature>
<evidence type="ECO:0000313" key="4">
    <source>
        <dbReference type="Proteomes" id="UP000295388"/>
    </source>
</evidence>
<comment type="caution">
    <text evidence="3">The sequence shown here is derived from an EMBL/GenBank/DDBJ whole genome shotgun (WGS) entry which is preliminary data.</text>
</comment>
<dbReference type="EMBL" id="SNWQ01000016">
    <property type="protein sequence ID" value="TDO44395.1"/>
    <property type="molecule type" value="Genomic_DNA"/>
</dbReference>
<feature type="transmembrane region" description="Helical" evidence="2">
    <location>
        <begin position="401"/>
        <end position="421"/>
    </location>
</feature>
<feature type="compositionally biased region" description="Gly residues" evidence="1">
    <location>
        <begin position="1072"/>
        <end position="1081"/>
    </location>
</feature>
<dbReference type="Gene3D" id="3.30.70.1440">
    <property type="entry name" value="Multidrug efflux transporter AcrB pore domain"/>
    <property type="match status" value="1"/>
</dbReference>
<dbReference type="PANTHER" id="PTHR32063">
    <property type="match status" value="1"/>
</dbReference>
<dbReference type="AlphaFoldDB" id="A0A4R6KA71"/>
<reference evidence="3 4" key="1">
    <citation type="submission" date="2019-03" db="EMBL/GenBank/DDBJ databases">
        <title>Genomic Encyclopedia of Type Strains, Phase III (KMG-III): the genomes of soil and plant-associated and newly described type strains.</title>
        <authorList>
            <person name="Whitman W."/>
        </authorList>
    </citation>
    <scope>NUCLEOTIDE SEQUENCE [LARGE SCALE GENOMIC DNA]</scope>
    <source>
        <strain evidence="3 4">VKM Ac-2527</strain>
    </source>
</reference>
<dbReference type="SUPFAM" id="SSF82693">
    <property type="entry name" value="Multidrug efflux transporter AcrB pore domain, PN1, PN2, PC1 and PC2 subdomains"/>
    <property type="match status" value="3"/>
</dbReference>
<name>A0A4R6KA71_9ACTN</name>
<proteinExistence type="predicted"/>
<feature type="transmembrane region" description="Helical" evidence="2">
    <location>
        <begin position="999"/>
        <end position="1027"/>
    </location>
</feature>